<dbReference type="InterPro" id="IPR039319">
    <property type="entry name" value="ELF3-like"/>
</dbReference>
<feature type="compositionally biased region" description="Polar residues" evidence="1">
    <location>
        <begin position="603"/>
        <end position="619"/>
    </location>
</feature>
<evidence type="ECO:0000313" key="2">
    <source>
        <dbReference type="EnsemblPlants" id="Solyc12g095900.2.1"/>
    </source>
</evidence>
<feature type="region of interest" description="Disordered" evidence="1">
    <location>
        <begin position="664"/>
        <end position="683"/>
    </location>
</feature>
<evidence type="ECO:0000256" key="1">
    <source>
        <dbReference type="SAM" id="MobiDB-lite"/>
    </source>
</evidence>
<dbReference type="FunCoup" id="A0A3Q7JYE5">
    <property type="interactions" value="343"/>
</dbReference>
<dbReference type="GeneID" id="101268174"/>
<protein>
    <recommendedName>
        <fullName evidence="4">Protein EARLY FLOWERING 3</fullName>
    </recommendedName>
</protein>
<dbReference type="STRING" id="4081.A0A3Q7JYE5"/>
<evidence type="ECO:0008006" key="4">
    <source>
        <dbReference type="Google" id="ProtNLM"/>
    </source>
</evidence>
<dbReference type="PANTHER" id="PTHR34281:SF12">
    <property type="entry name" value="PROTEIN EARLY FLOWERING 3"/>
    <property type="match status" value="1"/>
</dbReference>
<feature type="compositionally biased region" description="Basic and acidic residues" evidence="1">
    <location>
        <begin position="624"/>
        <end position="633"/>
    </location>
</feature>
<dbReference type="GO" id="GO:2000028">
    <property type="term" value="P:regulation of photoperiodism, flowering"/>
    <property type="evidence" value="ECO:0007669"/>
    <property type="project" value="InterPro"/>
</dbReference>
<feature type="region of interest" description="Disordered" evidence="1">
    <location>
        <begin position="1"/>
        <end position="34"/>
    </location>
</feature>
<feature type="region of interest" description="Disordered" evidence="1">
    <location>
        <begin position="599"/>
        <end position="654"/>
    </location>
</feature>
<dbReference type="RefSeq" id="XP_004253100.1">
    <property type="nucleotide sequence ID" value="XM_004253052.5"/>
</dbReference>
<dbReference type="InParanoid" id="A0A3Q7JYE5"/>
<dbReference type="EnsemblPlants" id="Solyc12g095900.2.1">
    <property type="protein sequence ID" value="Solyc12g095900.2.1"/>
    <property type="gene ID" value="Solyc12g095900.2"/>
</dbReference>
<feature type="compositionally biased region" description="Basic and acidic residues" evidence="1">
    <location>
        <begin position="260"/>
        <end position="270"/>
    </location>
</feature>
<dbReference type="OrthoDB" id="1939092at2759"/>
<proteinExistence type="predicted"/>
<keyword evidence="3" id="KW-1185">Reference proteome</keyword>
<reference evidence="2" key="2">
    <citation type="submission" date="2019-01" db="UniProtKB">
        <authorList>
            <consortium name="EnsemblPlants"/>
        </authorList>
    </citation>
    <scope>IDENTIFICATION</scope>
    <source>
        <strain evidence="2">cv. Heinz 1706</strain>
    </source>
</reference>
<dbReference type="PaxDb" id="4081-Solyc12g095900.1.1"/>
<feature type="region of interest" description="Disordered" evidence="1">
    <location>
        <begin position="252"/>
        <end position="275"/>
    </location>
</feature>
<sequence>MKRGKGEEKLMGPMFPRLHVNDTEKGGPKAPPRNKMALYEQLSIPSQRFKYGISNNRNNADIQGNGRENDDFFSVQLPPSRHPAENPHSCSSNSKTPLLPVESNKKTEEDDFRVPIFVKSKASQGNGKLYSTLDGRKLSASTAVISGHSRKDLNDENFKQIAVGREISCNSTSIPSMDKLDDLLKKADVQLQYEPRNDPDNTLGILCKNDLLQPECRVDPQVGGTMLSEPVRVVDIGDSSLLVKDVASKEHIIPNNNQSNDKESKEDKASESLQTKIVNQDDDLSETSMVESIFGMYISPDDVVAIIGQKHFWNARRAIATQQRAFAVQVFELHRLIKVQRLIASSQSMLEDSAYLSKAVKDSSPKKLPLEYIARDGHNVPKQRKNFEKPNTRMECSAENTEGKPVKDSSAKRLLLEYIPRDGHNVSKQKKDFEKPNISMECSAENTVGKGSFSSVQNNSQSSSYSLFSGHPIANDSTMGGPWSFNQPSGHQWLIPVMTPSEGLVYKPYLGPGVTSSICGGYGPPGSTPIIGNHSAPSYGIPASHHQYQGVRMPFTPPAGHNYFPSYGIPAINPAISSSAVDQSSLFVAQGLQGQLSGGGANFSVQRQNSSNMPSNKNGTFPEVKSRSCRDAEMQASTASSPSGTANKITVDNATERRNVLPLFPTSPATKNLDISSQPQLPSHHARVIKVVPRNARSATESAARIFQSIQEERKQYDSVVN</sequence>
<dbReference type="Gramene" id="Solyc12g095900.2.1">
    <property type="protein sequence ID" value="Solyc12g095900.2.1"/>
    <property type="gene ID" value="Solyc12g095900.2"/>
</dbReference>
<dbReference type="Proteomes" id="UP000004994">
    <property type="component" value="Chromosome 12"/>
</dbReference>
<gene>
    <name evidence="2" type="primary">LOC101268174</name>
</gene>
<feature type="compositionally biased region" description="Polar residues" evidence="1">
    <location>
        <begin position="667"/>
        <end position="681"/>
    </location>
</feature>
<feature type="compositionally biased region" description="Polar residues" evidence="1">
    <location>
        <begin position="53"/>
        <end position="62"/>
    </location>
</feature>
<dbReference type="KEGG" id="sly:101268174"/>
<name>A0A3Q7JYE5_SOLLC</name>
<feature type="compositionally biased region" description="Basic and acidic residues" evidence="1">
    <location>
        <begin position="1"/>
        <end position="10"/>
    </location>
</feature>
<feature type="region of interest" description="Disordered" evidence="1">
    <location>
        <begin position="50"/>
        <end position="107"/>
    </location>
</feature>
<reference evidence="2" key="1">
    <citation type="journal article" date="2012" name="Nature">
        <title>The tomato genome sequence provides insights into fleshy fruit evolution.</title>
        <authorList>
            <consortium name="Tomato Genome Consortium"/>
        </authorList>
    </citation>
    <scope>NUCLEOTIDE SEQUENCE [LARGE SCALE GENOMIC DNA]</scope>
    <source>
        <strain evidence="2">cv. Heinz 1706</strain>
    </source>
</reference>
<dbReference type="OMA" id="GPWSFNQ"/>
<accession>A0A3Q7JYE5</accession>
<feature type="compositionally biased region" description="Polar residues" evidence="1">
    <location>
        <begin position="635"/>
        <end position="653"/>
    </location>
</feature>
<dbReference type="PANTHER" id="PTHR34281">
    <property type="entry name" value="PROTEIN EARLY FLOWERING 3"/>
    <property type="match status" value="1"/>
</dbReference>
<evidence type="ECO:0000313" key="3">
    <source>
        <dbReference type="Proteomes" id="UP000004994"/>
    </source>
</evidence>
<organism evidence="2">
    <name type="scientific">Solanum lycopersicum</name>
    <name type="common">Tomato</name>
    <name type="synonym">Lycopersicon esculentum</name>
    <dbReference type="NCBI Taxonomy" id="4081"/>
    <lineage>
        <taxon>Eukaryota</taxon>
        <taxon>Viridiplantae</taxon>
        <taxon>Streptophyta</taxon>
        <taxon>Embryophyta</taxon>
        <taxon>Tracheophyta</taxon>
        <taxon>Spermatophyta</taxon>
        <taxon>Magnoliopsida</taxon>
        <taxon>eudicotyledons</taxon>
        <taxon>Gunneridae</taxon>
        <taxon>Pentapetalae</taxon>
        <taxon>asterids</taxon>
        <taxon>lamiids</taxon>
        <taxon>Solanales</taxon>
        <taxon>Solanaceae</taxon>
        <taxon>Solanoideae</taxon>
        <taxon>Solaneae</taxon>
        <taxon>Solanum</taxon>
        <taxon>Solanum subgen. Lycopersicon</taxon>
    </lineage>
</organism>
<dbReference type="AlphaFoldDB" id="A0A3Q7JYE5"/>